<evidence type="ECO:0000313" key="1">
    <source>
        <dbReference type="EMBL" id="GGJ83240.1"/>
    </source>
</evidence>
<protein>
    <submittedName>
        <fullName evidence="1">SAM-dependent methyltransferase</fullName>
    </submittedName>
</protein>
<dbReference type="PANTHER" id="PTHR38451:SF1">
    <property type="entry name" value="TRNA (ADENINE(22)-N(1))-METHYLTRANSFERASE"/>
    <property type="match status" value="1"/>
</dbReference>
<proteinExistence type="predicted"/>
<accession>A0A917UT18</accession>
<comment type="caution">
    <text evidence="1">The sequence shown here is derived from an EMBL/GenBank/DDBJ whole genome shotgun (WGS) entry which is preliminary data.</text>
</comment>
<reference evidence="1" key="2">
    <citation type="submission" date="2020-09" db="EMBL/GenBank/DDBJ databases">
        <authorList>
            <person name="Sun Q."/>
            <person name="Ohkuma M."/>
        </authorList>
    </citation>
    <scope>NUCLEOTIDE SEQUENCE</scope>
    <source>
        <strain evidence="1">JCM 12580</strain>
    </source>
</reference>
<dbReference type="InterPro" id="IPR006901">
    <property type="entry name" value="TrmK"/>
</dbReference>
<dbReference type="AlphaFoldDB" id="A0A917UT18"/>
<gene>
    <name evidence="1" type="ORF">GCM10007063_02190</name>
</gene>
<dbReference type="Gene3D" id="3.40.50.150">
    <property type="entry name" value="Vaccinia Virus protein VP39"/>
    <property type="match status" value="1"/>
</dbReference>
<keyword evidence="1" id="KW-0808">Transferase</keyword>
<evidence type="ECO:0000313" key="2">
    <source>
        <dbReference type="Proteomes" id="UP000658382"/>
    </source>
</evidence>
<sequence length="237" mass="26879">MDKKLRLSRRLDKVASFIAKGTVFADIGSDHAYLPCYVCLHDNSTYAVAGEVHDGPYQSARETVNRYGLSDRVDVRLGDGLQVLRHGEVTAIVIAGMGGSLITSILEGGLDRLDAIEQIIAQPNIDERSVRYWLINHGYSILNEAMVEEKGHIYEIIIGTKKGGVNDLTERQMLFGPYLLSKKPELFYRKWKHEYTKRERIIEQMKKATVPEEAKITAFSDELTWIEEVLNDDNDYA</sequence>
<dbReference type="InterPro" id="IPR029063">
    <property type="entry name" value="SAM-dependent_MTases_sf"/>
</dbReference>
<dbReference type="RefSeq" id="WP_188631208.1">
    <property type="nucleotide sequence ID" value="NZ_BMNQ01000002.1"/>
</dbReference>
<dbReference type="GO" id="GO:0160105">
    <property type="term" value="F:tRNA (adenine(22)-N1)-methyltransferase activity"/>
    <property type="evidence" value="ECO:0007669"/>
    <property type="project" value="InterPro"/>
</dbReference>
<keyword evidence="2" id="KW-1185">Reference proteome</keyword>
<dbReference type="PIRSF" id="PIRSF018637">
    <property type="entry name" value="TrmK"/>
    <property type="match status" value="1"/>
</dbReference>
<dbReference type="PANTHER" id="PTHR38451">
    <property type="entry name" value="TRNA (ADENINE(22)-N(1))-METHYLTRANSFERASE"/>
    <property type="match status" value="1"/>
</dbReference>
<dbReference type="Gene3D" id="1.10.287.1890">
    <property type="match status" value="1"/>
</dbReference>
<keyword evidence="1" id="KW-0489">Methyltransferase</keyword>
<reference evidence="1" key="1">
    <citation type="journal article" date="2014" name="Int. J. Syst. Evol. Microbiol.">
        <title>Complete genome sequence of Corynebacterium casei LMG S-19264T (=DSM 44701T), isolated from a smear-ripened cheese.</title>
        <authorList>
            <consortium name="US DOE Joint Genome Institute (JGI-PGF)"/>
            <person name="Walter F."/>
            <person name="Albersmeier A."/>
            <person name="Kalinowski J."/>
            <person name="Ruckert C."/>
        </authorList>
    </citation>
    <scope>NUCLEOTIDE SEQUENCE</scope>
    <source>
        <strain evidence="1">JCM 12580</strain>
    </source>
</reference>
<dbReference type="Pfam" id="PF04816">
    <property type="entry name" value="TrmK"/>
    <property type="match status" value="1"/>
</dbReference>
<name>A0A917UT18_9BACI</name>
<organism evidence="1 2">
    <name type="scientific">Lentibacillus kapialis</name>
    <dbReference type="NCBI Taxonomy" id="340214"/>
    <lineage>
        <taxon>Bacteria</taxon>
        <taxon>Bacillati</taxon>
        <taxon>Bacillota</taxon>
        <taxon>Bacilli</taxon>
        <taxon>Bacillales</taxon>
        <taxon>Bacillaceae</taxon>
        <taxon>Lentibacillus</taxon>
    </lineage>
</organism>
<dbReference type="GO" id="GO:0032259">
    <property type="term" value="P:methylation"/>
    <property type="evidence" value="ECO:0007669"/>
    <property type="project" value="UniProtKB-KW"/>
</dbReference>
<dbReference type="SUPFAM" id="SSF53335">
    <property type="entry name" value="S-adenosyl-L-methionine-dependent methyltransferases"/>
    <property type="match status" value="1"/>
</dbReference>
<dbReference type="EMBL" id="BMNQ01000002">
    <property type="protein sequence ID" value="GGJ83240.1"/>
    <property type="molecule type" value="Genomic_DNA"/>
</dbReference>
<dbReference type="Proteomes" id="UP000658382">
    <property type="component" value="Unassembled WGS sequence"/>
</dbReference>